<comment type="caution">
    <text evidence="2">The sequence shown here is derived from an EMBL/GenBank/DDBJ whole genome shotgun (WGS) entry which is preliminary data.</text>
</comment>
<keyword evidence="3" id="KW-1185">Reference proteome</keyword>
<proteinExistence type="predicted"/>
<organism evidence="2 3">
    <name type="scientific">Nocardiopsis terrae</name>
    <dbReference type="NCBI Taxonomy" id="372655"/>
    <lineage>
        <taxon>Bacteria</taxon>
        <taxon>Bacillati</taxon>
        <taxon>Actinomycetota</taxon>
        <taxon>Actinomycetes</taxon>
        <taxon>Streptosporangiales</taxon>
        <taxon>Nocardiopsidaceae</taxon>
        <taxon>Nocardiopsis</taxon>
    </lineage>
</organism>
<gene>
    <name evidence="2" type="ORF">H4W79_001647</name>
</gene>
<name>A0ABR9HEH5_9ACTN</name>
<reference evidence="2 3" key="1">
    <citation type="submission" date="2020-10" db="EMBL/GenBank/DDBJ databases">
        <title>Sequencing the genomes of 1000 actinobacteria strains.</title>
        <authorList>
            <person name="Klenk H.-P."/>
        </authorList>
    </citation>
    <scope>NUCLEOTIDE SEQUENCE [LARGE SCALE GENOMIC DNA]</scope>
    <source>
        <strain evidence="2 3">DSM 45157</strain>
    </source>
</reference>
<dbReference type="InterPro" id="IPR011990">
    <property type="entry name" value="TPR-like_helical_dom_sf"/>
</dbReference>
<dbReference type="SUPFAM" id="SSF48452">
    <property type="entry name" value="TPR-like"/>
    <property type="match status" value="1"/>
</dbReference>
<dbReference type="Proteomes" id="UP000598217">
    <property type="component" value="Unassembled WGS sequence"/>
</dbReference>
<dbReference type="Gene3D" id="1.10.287.110">
    <property type="entry name" value="DnaJ domain"/>
    <property type="match status" value="1"/>
</dbReference>
<protein>
    <submittedName>
        <fullName evidence="2">Flp pilus assembly protein TadD</fullName>
    </submittedName>
</protein>
<dbReference type="InterPro" id="IPR036869">
    <property type="entry name" value="J_dom_sf"/>
</dbReference>
<feature type="region of interest" description="Disordered" evidence="1">
    <location>
        <begin position="72"/>
        <end position="113"/>
    </location>
</feature>
<dbReference type="EMBL" id="JADBDY010000001">
    <property type="protein sequence ID" value="MBE1457433.1"/>
    <property type="molecule type" value="Genomic_DNA"/>
</dbReference>
<evidence type="ECO:0000313" key="3">
    <source>
        <dbReference type="Proteomes" id="UP000598217"/>
    </source>
</evidence>
<evidence type="ECO:0000313" key="2">
    <source>
        <dbReference type="EMBL" id="MBE1457433.1"/>
    </source>
</evidence>
<evidence type="ECO:0000256" key="1">
    <source>
        <dbReference type="SAM" id="MobiDB-lite"/>
    </source>
</evidence>
<dbReference type="SUPFAM" id="SSF46565">
    <property type="entry name" value="Chaperone J-domain"/>
    <property type="match status" value="1"/>
</dbReference>
<feature type="compositionally biased region" description="Gly residues" evidence="1">
    <location>
        <begin position="93"/>
        <end position="106"/>
    </location>
</feature>
<dbReference type="Gene3D" id="1.25.40.10">
    <property type="entry name" value="Tetratricopeptide repeat domain"/>
    <property type="match status" value="1"/>
</dbReference>
<feature type="compositionally biased region" description="Polar residues" evidence="1">
    <location>
        <begin position="81"/>
        <end position="92"/>
    </location>
</feature>
<accession>A0ABR9HEH5</accession>
<dbReference type="RefSeq" id="WP_191273623.1">
    <property type="nucleotide sequence ID" value="NZ_BMXJ01000006.1"/>
</dbReference>
<sequence>MPAPRTDGSDFVDYYALLDTAPDADTATIRDRLDALILEWQQFTGSNKKNLRRRAEDMLELAARAEKTLLDPRRRAAYDTTHAQQAKESTTGTPGGERSGERGGANPGRESLDRAKDAFFGGDHKAARFFANRAVEQDPDLGEAWFILFAACLSLGDLDGAEIAGTTAVRLGPANPLWSSHVGGFLVEALGETERGFALLENAVRHDTTPEAGCHLARHQRSRGLQEKALQTMRDLRKRFPEDTDVKEELALTLLGSAEDVPRIRAGEMYIITDESEIELMEGLIQEAKKLGPQNKEVRRALNNTVSHLDKSKETVFTFRLFANEGASTLIWWSAPIGLLLGVILLANGLPVGLLPFFVGLAAVTVIPAQCRPPRWELNARTKDEKYSELRAAEDLRSRL</sequence>